<dbReference type="AlphaFoldDB" id="A0A8J2KDC3"/>
<reference evidence="1" key="1">
    <citation type="submission" date="2021-06" db="EMBL/GenBank/DDBJ databases">
        <authorList>
            <person name="Hodson N. C."/>
            <person name="Mongue J. A."/>
            <person name="Jaron S. K."/>
        </authorList>
    </citation>
    <scope>NUCLEOTIDE SEQUENCE</scope>
</reference>
<accession>A0A8J2KDC3</accession>
<dbReference type="EMBL" id="CAJVCH010103659">
    <property type="protein sequence ID" value="CAG7723909.1"/>
    <property type="molecule type" value="Genomic_DNA"/>
</dbReference>
<dbReference type="Proteomes" id="UP000708208">
    <property type="component" value="Unassembled WGS sequence"/>
</dbReference>
<organism evidence="1 2">
    <name type="scientific">Allacma fusca</name>
    <dbReference type="NCBI Taxonomy" id="39272"/>
    <lineage>
        <taxon>Eukaryota</taxon>
        <taxon>Metazoa</taxon>
        <taxon>Ecdysozoa</taxon>
        <taxon>Arthropoda</taxon>
        <taxon>Hexapoda</taxon>
        <taxon>Collembola</taxon>
        <taxon>Symphypleona</taxon>
        <taxon>Sminthuridae</taxon>
        <taxon>Allacma</taxon>
    </lineage>
</organism>
<feature type="non-terminal residue" evidence="1">
    <location>
        <position position="1"/>
    </location>
</feature>
<proteinExistence type="predicted"/>
<comment type="caution">
    <text evidence="1">The sequence shown here is derived from an EMBL/GenBank/DDBJ whole genome shotgun (WGS) entry which is preliminary data.</text>
</comment>
<gene>
    <name evidence="1" type="ORF">AFUS01_LOCUS12964</name>
</gene>
<name>A0A8J2KDC3_9HEXA</name>
<evidence type="ECO:0000313" key="1">
    <source>
        <dbReference type="EMBL" id="CAG7723909.1"/>
    </source>
</evidence>
<keyword evidence="2" id="KW-1185">Reference proteome</keyword>
<protein>
    <submittedName>
        <fullName evidence="1">Uncharacterized protein</fullName>
    </submittedName>
</protein>
<sequence length="23" mass="2771">MKVFDELLLDADWSVNAGMWMWL</sequence>
<evidence type="ECO:0000313" key="2">
    <source>
        <dbReference type="Proteomes" id="UP000708208"/>
    </source>
</evidence>